<evidence type="ECO:0000313" key="1">
    <source>
        <dbReference type="EMBL" id="MBA0575252.1"/>
    </source>
</evidence>
<evidence type="ECO:0000313" key="2">
    <source>
        <dbReference type="Proteomes" id="UP000593572"/>
    </source>
</evidence>
<keyword evidence="2" id="KW-1185">Reference proteome</keyword>
<sequence length="60" mass="7062">MKMTMLTLPLMIFRLQTPFLHRLLRHMEDVNSHLLTLEMQMASLLARFPSTPPFSPLHDD</sequence>
<organism evidence="1 2">
    <name type="scientific">Gossypium lobatum</name>
    <dbReference type="NCBI Taxonomy" id="34289"/>
    <lineage>
        <taxon>Eukaryota</taxon>
        <taxon>Viridiplantae</taxon>
        <taxon>Streptophyta</taxon>
        <taxon>Embryophyta</taxon>
        <taxon>Tracheophyta</taxon>
        <taxon>Spermatophyta</taxon>
        <taxon>Magnoliopsida</taxon>
        <taxon>eudicotyledons</taxon>
        <taxon>Gunneridae</taxon>
        <taxon>Pentapetalae</taxon>
        <taxon>rosids</taxon>
        <taxon>malvids</taxon>
        <taxon>Malvales</taxon>
        <taxon>Malvaceae</taxon>
        <taxon>Malvoideae</taxon>
        <taxon>Gossypium</taxon>
    </lineage>
</organism>
<name>A0A7J8NEH5_9ROSI</name>
<gene>
    <name evidence="1" type="ORF">Golob_024342</name>
</gene>
<dbReference type="AlphaFoldDB" id="A0A7J8NEH5"/>
<accession>A0A7J8NEH5</accession>
<protein>
    <submittedName>
        <fullName evidence="1">Uncharacterized protein</fullName>
    </submittedName>
</protein>
<proteinExistence type="predicted"/>
<dbReference type="Proteomes" id="UP000593572">
    <property type="component" value="Unassembled WGS sequence"/>
</dbReference>
<comment type="caution">
    <text evidence="1">The sequence shown here is derived from an EMBL/GenBank/DDBJ whole genome shotgun (WGS) entry which is preliminary data.</text>
</comment>
<dbReference type="EMBL" id="JABEZX010133002">
    <property type="protein sequence ID" value="MBA0575252.1"/>
    <property type="molecule type" value="Genomic_DNA"/>
</dbReference>
<reference evidence="1 2" key="1">
    <citation type="journal article" date="2019" name="Genome Biol. Evol.">
        <title>Insights into the evolution of the New World diploid cottons (Gossypium, subgenus Houzingenia) based on genome sequencing.</title>
        <authorList>
            <person name="Grover C.E."/>
            <person name="Arick M.A. 2nd"/>
            <person name="Thrash A."/>
            <person name="Conover J.L."/>
            <person name="Sanders W.S."/>
            <person name="Peterson D.G."/>
            <person name="Frelichowski J.E."/>
            <person name="Scheffler J.A."/>
            <person name="Scheffler B.E."/>
            <person name="Wendel J.F."/>
        </authorList>
    </citation>
    <scope>NUCLEOTIDE SEQUENCE [LARGE SCALE GENOMIC DNA]</scope>
    <source>
        <strain evidence="1">157</strain>
        <tissue evidence="1">Leaf</tissue>
    </source>
</reference>